<comment type="caution">
    <text evidence="3">The sequence shown here is derived from an EMBL/GenBank/DDBJ whole genome shotgun (WGS) entry which is preliminary data.</text>
</comment>
<proteinExistence type="predicted"/>
<feature type="compositionally biased region" description="Low complexity" evidence="1">
    <location>
        <begin position="158"/>
        <end position="171"/>
    </location>
</feature>
<dbReference type="Proteomes" id="UP000308133">
    <property type="component" value="Unassembled WGS sequence"/>
</dbReference>
<dbReference type="InterPro" id="IPR054464">
    <property type="entry name" value="ULD_fung"/>
</dbReference>
<organism evidence="3 4">
    <name type="scientific">Elsinoe australis</name>
    <dbReference type="NCBI Taxonomy" id="40998"/>
    <lineage>
        <taxon>Eukaryota</taxon>
        <taxon>Fungi</taxon>
        <taxon>Dikarya</taxon>
        <taxon>Ascomycota</taxon>
        <taxon>Pezizomycotina</taxon>
        <taxon>Dothideomycetes</taxon>
        <taxon>Dothideomycetidae</taxon>
        <taxon>Myriangiales</taxon>
        <taxon>Elsinoaceae</taxon>
        <taxon>Elsinoe</taxon>
    </lineage>
</organism>
<evidence type="ECO:0000313" key="3">
    <source>
        <dbReference type="EMBL" id="TKX20337.1"/>
    </source>
</evidence>
<dbReference type="Pfam" id="PF22893">
    <property type="entry name" value="ULD_2"/>
    <property type="match status" value="1"/>
</dbReference>
<dbReference type="AlphaFoldDB" id="A0A4U7AZ94"/>
<feature type="domain" description="Ubiquitin-like" evidence="2">
    <location>
        <begin position="448"/>
        <end position="531"/>
    </location>
</feature>
<gene>
    <name evidence="3" type="ORF">C1H76_7491</name>
</gene>
<reference evidence="3 4" key="1">
    <citation type="submission" date="2018-02" db="EMBL/GenBank/DDBJ databases">
        <title>Draft genome sequences of Elsinoe sp., causing black scab on jojoba.</title>
        <authorList>
            <person name="Stodart B."/>
            <person name="Jeffress S."/>
            <person name="Ash G."/>
            <person name="Arun Chinnappa K."/>
        </authorList>
    </citation>
    <scope>NUCLEOTIDE SEQUENCE [LARGE SCALE GENOMIC DNA]</scope>
    <source>
        <strain evidence="3 4">Hillstone_2</strain>
    </source>
</reference>
<feature type="region of interest" description="Disordered" evidence="1">
    <location>
        <begin position="550"/>
        <end position="664"/>
    </location>
</feature>
<evidence type="ECO:0000256" key="1">
    <source>
        <dbReference type="SAM" id="MobiDB-lite"/>
    </source>
</evidence>
<feature type="compositionally biased region" description="Gly residues" evidence="1">
    <location>
        <begin position="649"/>
        <end position="664"/>
    </location>
</feature>
<feature type="compositionally biased region" description="Basic and acidic residues" evidence="1">
    <location>
        <begin position="230"/>
        <end position="239"/>
    </location>
</feature>
<feature type="compositionally biased region" description="Low complexity" evidence="1">
    <location>
        <begin position="37"/>
        <end position="48"/>
    </location>
</feature>
<feature type="compositionally biased region" description="Basic and acidic residues" evidence="1">
    <location>
        <begin position="53"/>
        <end position="69"/>
    </location>
</feature>
<feature type="compositionally biased region" description="Basic and acidic residues" evidence="1">
    <location>
        <begin position="109"/>
        <end position="157"/>
    </location>
</feature>
<dbReference type="EMBL" id="PTQR01000091">
    <property type="protein sequence ID" value="TKX20337.1"/>
    <property type="molecule type" value="Genomic_DNA"/>
</dbReference>
<feature type="region of interest" description="Disordered" evidence="1">
    <location>
        <begin position="287"/>
        <end position="331"/>
    </location>
</feature>
<feature type="compositionally biased region" description="Pro residues" evidence="1">
    <location>
        <begin position="309"/>
        <end position="323"/>
    </location>
</feature>
<sequence length="664" mass="75206">MAGEPLRSPSHRVSFSDEERPYIPFRHVRPAPAGYPASSESSVSSASSIDEGPSDHIDPEDSASRDRPPRSHVSVRSHHSVRPPAPHHAGSALSHVSSHRGAPLPPQSRPDHRDEGHYRTVERVRSISRERRVRHDAPPYPVHEDHRRPHPPGREESGSSLDSSESSSLEGHMPGRPYYDPHYGPPQHVGYPPQHQPYPMPRRPSYNNYPPEYATPHAGALMHMPPPDPYYRDRRDRYGHSPFAMSPPPDPYYPEVRHHRPHHPPRPTSYHDPHYAEAMVPAAYHHPHHHHQYYQQPPGPQVNYISPPSQAPPPPVKSPAPPTPKEDDPELKRLQQELAMIKEAQIRDEERQRQEERERKIRLEAELAALQKLKADQEAEKKRKEEMTAVEKAAREKVEQEMKEKAAKTQAENDKKAAEEKKKLEDLEKKKKELEEDIKKAKGDPDSKKAPVRLKDSVLERKFDFPWGLAKKWSDTLKLLEQAYESVPDLHRRILENRFELVGPDRQIILPSVWETTIQPGWEVTLLMPPDPTPQHDPMLEQMMAGMYMDSKPKKHKSSKDKKSSSKDKDRKKSSSSKRGPEIVSFPGGEGLPMAPSAGLPPGMFGAVGGSGTMPVPPMGDMGMEYFDPMKLEKDERHKKKKSERRGTASGGGGLFGFGGGRRK</sequence>
<feature type="region of interest" description="Disordered" evidence="1">
    <location>
        <begin position="1"/>
        <end position="242"/>
    </location>
</feature>
<evidence type="ECO:0000259" key="2">
    <source>
        <dbReference type="Pfam" id="PF22893"/>
    </source>
</evidence>
<evidence type="ECO:0000313" key="4">
    <source>
        <dbReference type="Proteomes" id="UP000308133"/>
    </source>
</evidence>
<protein>
    <recommendedName>
        <fullName evidence="2">Ubiquitin-like domain-containing protein</fullName>
    </recommendedName>
</protein>
<feature type="region of interest" description="Disordered" evidence="1">
    <location>
        <begin position="372"/>
        <end position="428"/>
    </location>
</feature>
<name>A0A4U7AZ94_9PEZI</name>
<feature type="compositionally biased region" description="Basic and acidic residues" evidence="1">
    <location>
        <begin position="561"/>
        <end position="573"/>
    </location>
</feature>
<feature type="compositionally biased region" description="Basic and acidic residues" evidence="1">
    <location>
        <begin position="373"/>
        <end position="428"/>
    </location>
</feature>
<accession>A0A4U7AZ94</accession>